<organism evidence="2 3">
    <name type="scientific">Chryseobacterium aquaticum subsp. greenlandense</name>
    <dbReference type="NCBI Taxonomy" id="345663"/>
    <lineage>
        <taxon>Bacteria</taxon>
        <taxon>Pseudomonadati</taxon>
        <taxon>Bacteroidota</taxon>
        <taxon>Flavobacteriia</taxon>
        <taxon>Flavobacteriales</taxon>
        <taxon>Weeksellaceae</taxon>
        <taxon>Chryseobacterium group</taxon>
        <taxon>Chryseobacterium</taxon>
    </lineage>
</organism>
<dbReference type="Pfam" id="PF05050">
    <property type="entry name" value="Methyltransf_21"/>
    <property type="match status" value="1"/>
</dbReference>
<feature type="domain" description="Methyltransferase FkbM" evidence="1">
    <location>
        <begin position="10"/>
        <end position="177"/>
    </location>
</feature>
<protein>
    <recommendedName>
        <fullName evidence="1">Methyltransferase FkbM domain-containing protein</fullName>
    </recommendedName>
</protein>
<dbReference type="RefSeq" id="WP_059136200.1">
    <property type="nucleotide sequence ID" value="NZ_LMAI01000003.1"/>
</dbReference>
<feature type="non-terminal residue" evidence="2">
    <location>
        <position position="1"/>
    </location>
</feature>
<dbReference type="EMBL" id="LMAI01000003">
    <property type="protein sequence ID" value="KUJ57287.1"/>
    <property type="molecule type" value="Genomic_DNA"/>
</dbReference>
<dbReference type="NCBIfam" id="TIGR01444">
    <property type="entry name" value="fkbM_fam"/>
    <property type="match status" value="1"/>
</dbReference>
<evidence type="ECO:0000259" key="1">
    <source>
        <dbReference type="Pfam" id="PF05050"/>
    </source>
</evidence>
<dbReference type="Proteomes" id="UP000054388">
    <property type="component" value="Unassembled WGS sequence"/>
</dbReference>
<name>A0A101CJI2_9FLAO</name>
<evidence type="ECO:0000313" key="2">
    <source>
        <dbReference type="EMBL" id="KUJ57287.1"/>
    </source>
</evidence>
<dbReference type="InterPro" id="IPR029063">
    <property type="entry name" value="SAM-dependent_MTases_sf"/>
</dbReference>
<dbReference type="InterPro" id="IPR052514">
    <property type="entry name" value="SAM-dependent_MTase"/>
</dbReference>
<dbReference type="PANTHER" id="PTHR34203">
    <property type="entry name" value="METHYLTRANSFERASE, FKBM FAMILY PROTEIN"/>
    <property type="match status" value="1"/>
</dbReference>
<comment type="caution">
    <text evidence="2">The sequence shown here is derived from an EMBL/GenBank/DDBJ whole genome shotgun (WGS) entry which is preliminary data.</text>
</comment>
<gene>
    <name evidence="2" type="ORF">AR686_06455</name>
</gene>
<dbReference type="Gene3D" id="3.40.50.150">
    <property type="entry name" value="Vaccinia Virus protein VP39"/>
    <property type="match status" value="1"/>
</dbReference>
<evidence type="ECO:0000313" key="3">
    <source>
        <dbReference type="Proteomes" id="UP000054388"/>
    </source>
</evidence>
<proteinExistence type="predicted"/>
<sequence>FIKAGDFVIDIGAHTGDTTVPIALCASKEGLVLALEPNPYVFKILEKNSTLNNSFTNIHAINFAATREDGKFNFNYSDEAFCNGGFFDEIQSNEHGHNYTLEISGIDLNRYLTANYSQNLDKLSLIKIDAEGYDKEIIKSLIPIIEKYKPCIITECNENLSKQERYELFEIIKSLDYKLEQINNFDSSTVTGLDRKEDMLKTKHFDIIATPSKNI</sequence>
<dbReference type="InterPro" id="IPR006342">
    <property type="entry name" value="FkbM_mtfrase"/>
</dbReference>
<dbReference type="SUPFAM" id="SSF53335">
    <property type="entry name" value="S-adenosyl-L-methionine-dependent methyltransferases"/>
    <property type="match status" value="1"/>
</dbReference>
<reference evidence="2 3" key="1">
    <citation type="submission" date="2015-10" db="EMBL/GenBank/DDBJ databases">
        <title>Genome sequence of Chryseobacterium greenlandense.</title>
        <authorList>
            <person name="Newman J."/>
            <person name="Fischer K."/>
            <person name="Miller J."/>
        </authorList>
    </citation>
    <scope>NUCLEOTIDE SEQUENCE [LARGE SCALE GENOMIC DNA]</scope>
    <source>
        <strain evidence="2 3">UMB34</strain>
    </source>
</reference>
<accession>A0A101CJI2</accession>
<dbReference type="AlphaFoldDB" id="A0A101CJI2"/>
<dbReference type="PANTHER" id="PTHR34203:SF15">
    <property type="entry name" value="SLL1173 PROTEIN"/>
    <property type="match status" value="1"/>
</dbReference>